<feature type="domain" description="Exosome complex component N-terminal" evidence="5">
    <location>
        <begin position="6"/>
        <end position="43"/>
    </location>
</feature>
<dbReference type="VEuPathDB" id="PiroplasmaDB:TOT_020000064"/>
<dbReference type="InterPro" id="IPR004088">
    <property type="entry name" value="KH_dom_type_1"/>
</dbReference>
<evidence type="ECO:0000256" key="4">
    <source>
        <dbReference type="ARBA" id="ARBA00022884"/>
    </source>
</evidence>
<evidence type="ECO:0000313" key="8">
    <source>
        <dbReference type="EMBL" id="BAM39793.1"/>
    </source>
</evidence>
<dbReference type="OrthoDB" id="1650at2759"/>
<dbReference type="RefSeq" id="XP_009690094.1">
    <property type="nucleotide sequence ID" value="XM_009691799.1"/>
</dbReference>
<dbReference type="Gene3D" id="2.40.50.140">
    <property type="entry name" value="Nucleic acid-binding proteins"/>
    <property type="match status" value="1"/>
</dbReference>
<feature type="domain" description="RRP4 S1" evidence="7">
    <location>
        <begin position="56"/>
        <end position="128"/>
    </location>
</feature>
<evidence type="ECO:0000256" key="2">
    <source>
        <dbReference type="ARBA" id="ARBA00009155"/>
    </source>
</evidence>
<dbReference type="KEGG" id="tot:TOT_020000064"/>
<organism evidence="8 9">
    <name type="scientific">Theileria orientalis strain Shintoku</name>
    <dbReference type="NCBI Taxonomy" id="869250"/>
    <lineage>
        <taxon>Eukaryota</taxon>
        <taxon>Sar</taxon>
        <taxon>Alveolata</taxon>
        <taxon>Apicomplexa</taxon>
        <taxon>Aconoidasida</taxon>
        <taxon>Piroplasmida</taxon>
        <taxon>Theileriidae</taxon>
        <taxon>Theileria</taxon>
    </lineage>
</organism>
<sequence length="268" mass="30229">MADSNLVLPGDVVSSDASYLLQGHGTHVSRNELKASYSGLVKHVNQLVYVEPFSGRYMGQIGDIVIGIVESIQGNKWFLDVNSVERAHLSILQVNTEELANRRKIDEDVYEMSNLFRVKDIISSEIQRISPSGTIILQTRTSKYGRLDNGILVVVRPNLVMRQVKHIYDMECGVRVIMGCNGYIWLTTWMTSDKGNILSIGTFSSNVKTDLIKKVCIVRNILLMFSSHLIKLNFDLINRAFGVYSRLFPGKYNLDKLMETSLLSHLQA</sequence>
<dbReference type="GO" id="GO:0071038">
    <property type="term" value="P:TRAMP-dependent tRNA surveillance pathway"/>
    <property type="evidence" value="ECO:0007669"/>
    <property type="project" value="TreeGrafter"/>
</dbReference>
<name>J4C7X4_THEOR</name>
<dbReference type="InterPro" id="IPR025721">
    <property type="entry name" value="Exosome_cplx_N_dom"/>
</dbReference>
<dbReference type="GO" id="GO:0071051">
    <property type="term" value="P:poly(A)-dependent snoRNA 3'-end processing"/>
    <property type="evidence" value="ECO:0007669"/>
    <property type="project" value="TreeGrafter"/>
</dbReference>
<dbReference type="Proteomes" id="UP000003786">
    <property type="component" value="Chromosome 2"/>
</dbReference>
<dbReference type="SUPFAM" id="SSF110324">
    <property type="entry name" value="Ribosomal L27 protein-like"/>
    <property type="match status" value="1"/>
</dbReference>
<feature type="domain" description="K Homology" evidence="6">
    <location>
        <begin position="150"/>
        <end position="187"/>
    </location>
</feature>
<keyword evidence="3" id="KW-0271">Exosome</keyword>
<evidence type="ECO:0000259" key="5">
    <source>
        <dbReference type="Pfam" id="PF14382"/>
    </source>
</evidence>
<evidence type="ECO:0000259" key="7">
    <source>
        <dbReference type="Pfam" id="PF21266"/>
    </source>
</evidence>
<dbReference type="PANTHER" id="PTHR21321:SF4">
    <property type="entry name" value="EXOSOME COMPLEX COMPONENT RRP4"/>
    <property type="match status" value="1"/>
</dbReference>
<dbReference type="GO" id="GO:0000467">
    <property type="term" value="P:exonucleolytic trimming to generate mature 3'-end of 5.8S rRNA from tricistronic rRNA transcript (SSU-rRNA, 5.8S rRNA, LSU-rRNA)"/>
    <property type="evidence" value="ECO:0007669"/>
    <property type="project" value="TreeGrafter"/>
</dbReference>
<dbReference type="CDD" id="cd05789">
    <property type="entry name" value="S1_Rrp4"/>
    <property type="match status" value="1"/>
</dbReference>
<evidence type="ECO:0000313" key="9">
    <source>
        <dbReference type="Proteomes" id="UP000003786"/>
    </source>
</evidence>
<protein>
    <submittedName>
        <fullName evidence="8">Uncharacterized protein</fullName>
    </submittedName>
</protein>
<dbReference type="GO" id="GO:0000177">
    <property type="term" value="C:cytoplasmic exosome (RNase complex)"/>
    <property type="evidence" value="ECO:0007669"/>
    <property type="project" value="TreeGrafter"/>
</dbReference>
<dbReference type="InterPro" id="IPR026699">
    <property type="entry name" value="Exosome_RNA_bind1/RRP40/RRP4"/>
</dbReference>
<reference evidence="8 9" key="1">
    <citation type="journal article" date="2012" name="MBio">
        <title>Comparative genome analysis of three eukaryotic parasites with differing abilities to transform leukocytes reveals key mediators of Theileria-induced leukocyte transformation.</title>
        <authorList>
            <person name="Hayashida K."/>
            <person name="Hara Y."/>
            <person name="Abe T."/>
            <person name="Yamasaki C."/>
            <person name="Toyoda A."/>
            <person name="Kosuge T."/>
            <person name="Suzuki Y."/>
            <person name="Sato Y."/>
            <person name="Kawashima S."/>
            <person name="Katayama T."/>
            <person name="Wakaguri H."/>
            <person name="Inoue N."/>
            <person name="Homma K."/>
            <person name="Tada-Umezaki M."/>
            <person name="Yagi Y."/>
            <person name="Fujii Y."/>
            <person name="Habara T."/>
            <person name="Kanehisa M."/>
            <person name="Watanabe H."/>
            <person name="Ito K."/>
            <person name="Gojobori T."/>
            <person name="Sugawara H."/>
            <person name="Imanishi T."/>
            <person name="Weir W."/>
            <person name="Gardner M."/>
            <person name="Pain A."/>
            <person name="Shiels B."/>
            <person name="Hattori M."/>
            <person name="Nene V."/>
            <person name="Sugimoto C."/>
        </authorList>
    </citation>
    <scope>NUCLEOTIDE SEQUENCE [LARGE SCALE GENOMIC DNA]</scope>
    <source>
        <strain evidence="8 9">Shintoku</strain>
    </source>
</reference>
<dbReference type="PANTHER" id="PTHR21321">
    <property type="entry name" value="PNAS-3 RELATED"/>
    <property type="match status" value="1"/>
</dbReference>
<dbReference type="Pfam" id="PF14382">
    <property type="entry name" value="ECR1_N"/>
    <property type="match status" value="1"/>
</dbReference>
<dbReference type="GO" id="GO:0034475">
    <property type="term" value="P:U4 snRNA 3'-end processing"/>
    <property type="evidence" value="ECO:0007669"/>
    <property type="project" value="TreeGrafter"/>
</dbReference>
<dbReference type="eggNOG" id="KOG3013">
    <property type="taxonomic scope" value="Eukaryota"/>
</dbReference>
<comment type="subcellular location">
    <subcellularLocation>
        <location evidence="1">Nucleus</location>
    </subcellularLocation>
</comment>
<dbReference type="InterPro" id="IPR012340">
    <property type="entry name" value="NA-bd_OB-fold"/>
</dbReference>
<dbReference type="AlphaFoldDB" id="J4C7X4"/>
<accession>J4C7X4</accession>
<keyword evidence="9" id="KW-1185">Reference proteome</keyword>
<dbReference type="GO" id="GO:0000176">
    <property type="term" value="C:nuclear exosome (RNase complex)"/>
    <property type="evidence" value="ECO:0007669"/>
    <property type="project" value="TreeGrafter"/>
</dbReference>
<proteinExistence type="inferred from homology"/>
<dbReference type="OMA" id="GPYIPEV"/>
<dbReference type="SUPFAM" id="SSF50249">
    <property type="entry name" value="Nucleic acid-binding proteins"/>
    <property type="match status" value="1"/>
</dbReference>
<dbReference type="InterPro" id="IPR036612">
    <property type="entry name" value="KH_dom_type_1_sf"/>
</dbReference>
<dbReference type="EMBL" id="AP011947">
    <property type="protein sequence ID" value="BAM39793.1"/>
    <property type="molecule type" value="Genomic_DNA"/>
</dbReference>
<keyword evidence="4" id="KW-0694">RNA-binding</keyword>
<dbReference type="GO" id="GO:0071034">
    <property type="term" value="P:CUT catabolic process"/>
    <property type="evidence" value="ECO:0007669"/>
    <property type="project" value="TreeGrafter"/>
</dbReference>
<evidence type="ECO:0000259" key="6">
    <source>
        <dbReference type="Pfam" id="PF15985"/>
    </source>
</evidence>
<dbReference type="GO" id="GO:0003723">
    <property type="term" value="F:RNA binding"/>
    <property type="evidence" value="ECO:0007669"/>
    <property type="project" value="UniProtKB-KW"/>
</dbReference>
<dbReference type="Pfam" id="PF21266">
    <property type="entry name" value="S1_RRP4"/>
    <property type="match status" value="1"/>
</dbReference>
<dbReference type="STRING" id="869250.J4C7X4"/>
<dbReference type="InterPro" id="IPR048565">
    <property type="entry name" value="S1_RRP4"/>
</dbReference>
<comment type="similarity">
    <text evidence="2">Belongs to the RRP4 family.</text>
</comment>
<dbReference type="GO" id="GO:0071035">
    <property type="term" value="P:nuclear polyadenylation-dependent rRNA catabolic process"/>
    <property type="evidence" value="ECO:0007669"/>
    <property type="project" value="TreeGrafter"/>
</dbReference>
<dbReference type="Pfam" id="PF15985">
    <property type="entry name" value="KH_6"/>
    <property type="match status" value="1"/>
</dbReference>
<dbReference type="Gene3D" id="2.40.50.100">
    <property type="match status" value="1"/>
</dbReference>
<evidence type="ECO:0000256" key="1">
    <source>
        <dbReference type="ARBA" id="ARBA00004123"/>
    </source>
</evidence>
<dbReference type="SUPFAM" id="SSF54791">
    <property type="entry name" value="Eukaryotic type KH-domain (KH-domain type I)"/>
    <property type="match status" value="1"/>
</dbReference>
<evidence type="ECO:0000256" key="3">
    <source>
        <dbReference type="ARBA" id="ARBA00022835"/>
    </source>
</evidence>
<dbReference type="GeneID" id="20714246"/>
<gene>
    <name evidence="8" type="ORF">TOT_020000064</name>
</gene>